<keyword evidence="2" id="KW-1185">Reference proteome</keyword>
<reference evidence="1" key="1">
    <citation type="submission" date="2021-01" db="EMBL/GenBank/DDBJ databases">
        <authorList>
            <consortium name="Genoscope - CEA"/>
            <person name="William W."/>
        </authorList>
    </citation>
    <scope>NUCLEOTIDE SEQUENCE</scope>
</reference>
<dbReference type="Proteomes" id="UP000688137">
    <property type="component" value="Unassembled WGS sequence"/>
</dbReference>
<organism evidence="1 2">
    <name type="scientific">Paramecium primaurelia</name>
    <dbReference type="NCBI Taxonomy" id="5886"/>
    <lineage>
        <taxon>Eukaryota</taxon>
        <taxon>Sar</taxon>
        <taxon>Alveolata</taxon>
        <taxon>Ciliophora</taxon>
        <taxon>Intramacronucleata</taxon>
        <taxon>Oligohymenophorea</taxon>
        <taxon>Peniculida</taxon>
        <taxon>Parameciidae</taxon>
        <taxon>Paramecium</taxon>
    </lineage>
</organism>
<name>A0A8S1QNF2_PARPR</name>
<proteinExistence type="predicted"/>
<comment type="caution">
    <text evidence="1">The sequence shown here is derived from an EMBL/GenBank/DDBJ whole genome shotgun (WGS) entry which is preliminary data.</text>
</comment>
<dbReference type="EMBL" id="CAJJDM010000206">
    <property type="protein sequence ID" value="CAD8117388.1"/>
    <property type="molecule type" value="Genomic_DNA"/>
</dbReference>
<protein>
    <submittedName>
        <fullName evidence="1">Uncharacterized protein</fullName>
    </submittedName>
</protein>
<evidence type="ECO:0000313" key="2">
    <source>
        <dbReference type="Proteomes" id="UP000688137"/>
    </source>
</evidence>
<evidence type="ECO:0000313" key="1">
    <source>
        <dbReference type="EMBL" id="CAD8117388.1"/>
    </source>
</evidence>
<sequence>MKIEKNDLIQIYMEVYLFLTKTSFEWLQITITKWIILQKDLQVTACKTHNIYKIKKIENNMKCIFKQTCYDGRLQVFLEITNKQFFGVYENLVKKLQQLEKSFLWVQMMVIFNTLLTKQGLNELTSSNNFWVNSRQICKQYQNKGILIQMNHKNDQAFILLKNVQDQMSDVRSLSMKDDPSKEQQKMQRISTKYDYTVEDVLVTFTMLEGRNIQTQFLV</sequence>
<dbReference type="AlphaFoldDB" id="A0A8S1QNF2"/>
<gene>
    <name evidence="1" type="ORF">PPRIM_AZ9-3.1.T1970012</name>
</gene>
<accession>A0A8S1QNF2</accession>